<gene>
    <name evidence="1" type="ORF">G8O67_005537</name>
</gene>
<evidence type="ECO:0000313" key="1">
    <source>
        <dbReference type="EMBL" id="HAG0018102.1"/>
    </source>
</evidence>
<sequence length="54" mass="5939">MKHQKLTKAEAHRLGEAIAAEARAMGFIGVWGVMEPKRRLSGSIEWSITGKSIC</sequence>
<name>A0A756I5S3_SALER</name>
<organism evidence="1">
    <name type="scientific">Salmonella enterica</name>
    <name type="common">Salmonella choleraesuis</name>
    <dbReference type="NCBI Taxonomy" id="28901"/>
    <lineage>
        <taxon>Bacteria</taxon>
        <taxon>Pseudomonadati</taxon>
        <taxon>Pseudomonadota</taxon>
        <taxon>Gammaproteobacteria</taxon>
        <taxon>Enterobacterales</taxon>
        <taxon>Enterobacteriaceae</taxon>
        <taxon>Salmonella</taxon>
    </lineage>
</organism>
<reference evidence="1" key="1">
    <citation type="journal article" date="2018" name="Genome Biol.">
        <title>SKESA: strategic k-mer extension for scrupulous assemblies.</title>
        <authorList>
            <person name="Souvorov A."/>
            <person name="Agarwala R."/>
            <person name="Lipman D.J."/>
        </authorList>
    </citation>
    <scope>NUCLEOTIDE SEQUENCE</scope>
    <source>
        <strain evidence="1">MA.CK_00/00002125</strain>
    </source>
</reference>
<accession>A0A756I5S3</accession>
<proteinExistence type="predicted"/>
<protein>
    <submittedName>
        <fullName evidence="1">Uncharacterized protein</fullName>
    </submittedName>
</protein>
<dbReference type="EMBL" id="DAAWYJ010000093">
    <property type="protein sequence ID" value="HAG0018102.1"/>
    <property type="molecule type" value="Genomic_DNA"/>
</dbReference>
<dbReference type="AlphaFoldDB" id="A0A756I5S3"/>
<reference evidence="1" key="2">
    <citation type="submission" date="2020-02" db="EMBL/GenBank/DDBJ databases">
        <authorList>
            <consortium name="NCBI Pathogen Detection Project"/>
        </authorList>
    </citation>
    <scope>NUCLEOTIDE SEQUENCE</scope>
    <source>
        <strain evidence="1">MA.CK_00/00002125</strain>
    </source>
</reference>
<comment type="caution">
    <text evidence="1">The sequence shown here is derived from an EMBL/GenBank/DDBJ whole genome shotgun (WGS) entry which is preliminary data.</text>
</comment>